<feature type="domain" description="Pseudouridine synthase I TruA alpha/beta" evidence="4">
    <location>
        <begin position="142"/>
        <end position="244"/>
    </location>
</feature>
<evidence type="ECO:0000259" key="4">
    <source>
        <dbReference type="Pfam" id="PF01416"/>
    </source>
</evidence>
<evidence type="ECO:0000313" key="5">
    <source>
        <dbReference type="EMBL" id="CCO20939.1"/>
    </source>
</evidence>
<feature type="domain" description="Pseudouridine synthase I TruA alpha/beta" evidence="4">
    <location>
        <begin position="8"/>
        <end position="102"/>
    </location>
</feature>
<dbReference type="GO" id="GO:0009982">
    <property type="term" value="F:pseudouridine synthase activity"/>
    <property type="evidence" value="ECO:0007669"/>
    <property type="project" value="InterPro"/>
</dbReference>
<evidence type="ECO:0000256" key="1">
    <source>
        <dbReference type="ARBA" id="ARBA00009375"/>
    </source>
</evidence>
<dbReference type="EMBL" id="HF548275">
    <property type="protein sequence ID" value="CCO20939.1"/>
    <property type="molecule type" value="Genomic_DNA"/>
</dbReference>
<dbReference type="SUPFAM" id="SSF55120">
    <property type="entry name" value="Pseudouridine synthase"/>
    <property type="match status" value="1"/>
</dbReference>
<dbReference type="InterPro" id="IPR020094">
    <property type="entry name" value="TruA/RsuA/RluB/E/F_N"/>
</dbReference>
<dbReference type="InterPro" id="IPR020097">
    <property type="entry name" value="PsdUridine_synth_TruA_a/b_dom"/>
</dbReference>
<protein>
    <submittedName>
        <fullName evidence="5">Putative tRNA pseudouridine synthase A</fullName>
    </submittedName>
</protein>
<dbReference type="PIRSF" id="PIRSF001430">
    <property type="entry name" value="tRNA_psdUrid_synth"/>
    <property type="match status" value="1"/>
</dbReference>
<gene>
    <name evidence="5" type="ORF">BN138_127</name>
</gene>
<proteinExistence type="inferred from homology"/>
<reference evidence="5" key="2">
    <citation type="journal article" date="2013" name="Biotechnol. Biofuels">
        <title>Mining for hemicellulases in the fungus-growing termite Pseudacanthotermes militaris using functional metagenomics.</title>
        <authorList>
            <person name="Bastien G."/>
            <person name="Arnal G."/>
            <person name="Bozonnet S."/>
            <person name="Laguerre S."/>
            <person name="Ferreira F."/>
            <person name="Faure R."/>
            <person name="Henrissat B."/>
            <person name="Lefevre F."/>
            <person name="Robe P."/>
            <person name="Bouchez O."/>
            <person name="Noirot C."/>
            <person name="Dumon C."/>
            <person name="O'Donohue M."/>
        </authorList>
    </citation>
    <scope>NUCLEOTIDE SEQUENCE</scope>
</reference>
<dbReference type="Gene3D" id="3.30.70.580">
    <property type="entry name" value="Pseudouridine synthase I, catalytic domain, N-terminal subdomain"/>
    <property type="match status" value="1"/>
</dbReference>
<reference evidence="5" key="1">
    <citation type="submission" date="2012-10" db="EMBL/GenBank/DDBJ databases">
        <authorList>
            <person name="Sandrine L."/>
        </authorList>
    </citation>
    <scope>NUCLEOTIDE SEQUENCE</scope>
</reference>
<dbReference type="InterPro" id="IPR020103">
    <property type="entry name" value="PsdUridine_synth_cat_dom_sf"/>
</dbReference>
<dbReference type="GO" id="GO:0031119">
    <property type="term" value="P:tRNA pseudouridine synthesis"/>
    <property type="evidence" value="ECO:0007669"/>
    <property type="project" value="TreeGrafter"/>
</dbReference>
<dbReference type="PANTHER" id="PTHR11142">
    <property type="entry name" value="PSEUDOURIDYLATE SYNTHASE"/>
    <property type="match status" value="1"/>
</dbReference>
<dbReference type="GO" id="GO:0003723">
    <property type="term" value="F:RNA binding"/>
    <property type="evidence" value="ECO:0007669"/>
    <property type="project" value="InterPro"/>
</dbReference>
<organism evidence="5">
    <name type="scientific">termite gut metagenome</name>
    <dbReference type="NCBI Taxonomy" id="433724"/>
    <lineage>
        <taxon>unclassified sequences</taxon>
        <taxon>metagenomes</taxon>
        <taxon>organismal metagenomes</taxon>
    </lineage>
</organism>
<evidence type="ECO:0000256" key="3">
    <source>
        <dbReference type="ARBA" id="ARBA00023235"/>
    </source>
</evidence>
<dbReference type="NCBIfam" id="TIGR00071">
    <property type="entry name" value="hisT_truA"/>
    <property type="match status" value="1"/>
</dbReference>
<comment type="similarity">
    <text evidence="1">Belongs to the tRNA pseudouridine synthase TruA family.</text>
</comment>
<evidence type="ECO:0000256" key="2">
    <source>
        <dbReference type="ARBA" id="ARBA00022694"/>
    </source>
</evidence>
<accession>S0DDW4</accession>
<keyword evidence="2" id="KW-0819">tRNA processing</keyword>
<sequence>MNHLLLLAYHGGAYHGFQVQANARTVCQTLQDALQAVFGARPDVKGCSRTDAGVHARAFCLNFRQDTAIPHEKLPLALNAHLSGDIRVLRAMPVPEDFHARYAATGKQYEYRVLNSPVDDPFAAGLAHRAAGALDLPAMDRAAKHLLGTHDFAAFASAGGSVQDTVRTLTRLDVARQGRFVGITVAGNGFLYNMVRIIAGTLLEVGLGRLAGDEVPGILAGGRRAAAGPTLPACGLFLDRVFYPEQLVPPEWLDPDWAPETA</sequence>
<dbReference type="CDD" id="cd02570">
    <property type="entry name" value="PseudoU_synth_EcTruA"/>
    <property type="match status" value="1"/>
</dbReference>
<dbReference type="PANTHER" id="PTHR11142:SF0">
    <property type="entry name" value="TRNA PSEUDOURIDINE SYNTHASE-LIKE 1"/>
    <property type="match status" value="1"/>
</dbReference>
<dbReference type="AlphaFoldDB" id="S0DDW4"/>
<keyword evidence="3" id="KW-0413">Isomerase</keyword>
<dbReference type="InterPro" id="IPR001406">
    <property type="entry name" value="PsdUridine_synth_TruA"/>
</dbReference>
<dbReference type="HAMAP" id="MF_00171">
    <property type="entry name" value="TruA"/>
    <property type="match status" value="1"/>
</dbReference>
<name>S0DDW4_9ZZZZ</name>
<dbReference type="InterPro" id="IPR020095">
    <property type="entry name" value="PsdUridine_synth_TruA_C"/>
</dbReference>
<dbReference type="Gene3D" id="3.30.70.660">
    <property type="entry name" value="Pseudouridine synthase I, catalytic domain, C-terminal subdomain"/>
    <property type="match status" value="1"/>
</dbReference>
<dbReference type="Pfam" id="PF01416">
    <property type="entry name" value="PseudoU_synth_1"/>
    <property type="match status" value="2"/>
</dbReference>